<evidence type="ECO:0000313" key="2">
    <source>
        <dbReference type="EMBL" id="AIG00177.1"/>
    </source>
</evidence>
<protein>
    <recommendedName>
        <fullName evidence="1">Sulphotransferase Stf0 domain-containing protein</fullName>
    </recommendedName>
</protein>
<dbReference type="AlphaFoldDB" id="A0A075P2U1"/>
<keyword evidence="3" id="KW-1185">Reference proteome</keyword>
<dbReference type="InterPro" id="IPR024628">
    <property type="entry name" value="Sulfotransferase_Stf0_dom"/>
</dbReference>
<dbReference type="RefSeq" id="WP_044058197.1">
    <property type="nucleotide sequence ID" value="NZ_CBCSKJ010000007.1"/>
</dbReference>
<feature type="domain" description="Sulphotransferase Stf0" evidence="1">
    <location>
        <begin position="430"/>
        <end position="644"/>
    </location>
</feature>
<dbReference type="KEGG" id="aal:EP13_16635"/>
<dbReference type="Gene3D" id="3.40.50.300">
    <property type="entry name" value="P-loop containing nucleotide triphosphate hydrolases"/>
    <property type="match status" value="1"/>
</dbReference>
<organism evidence="2 3">
    <name type="scientific">Alteromonas australica</name>
    <dbReference type="NCBI Taxonomy" id="589873"/>
    <lineage>
        <taxon>Bacteria</taxon>
        <taxon>Pseudomonadati</taxon>
        <taxon>Pseudomonadota</taxon>
        <taxon>Gammaproteobacteria</taxon>
        <taxon>Alteromonadales</taxon>
        <taxon>Alteromonadaceae</taxon>
        <taxon>Alteromonas/Salinimonas group</taxon>
        <taxon>Alteromonas</taxon>
    </lineage>
</organism>
<proteinExistence type="predicted"/>
<dbReference type="Proteomes" id="UP000056090">
    <property type="component" value="Chromosome"/>
</dbReference>
<dbReference type="Pfam" id="PF09037">
    <property type="entry name" value="Sulphotransf"/>
    <property type="match status" value="1"/>
</dbReference>
<dbReference type="InterPro" id="IPR027417">
    <property type="entry name" value="P-loop_NTPase"/>
</dbReference>
<dbReference type="SUPFAM" id="SSF52540">
    <property type="entry name" value="P-loop containing nucleoside triphosphate hydrolases"/>
    <property type="match status" value="1"/>
</dbReference>
<name>A0A075P2U1_9ALTE</name>
<dbReference type="GeneID" id="78256511"/>
<accession>A0A075P2U1</accession>
<evidence type="ECO:0000313" key="3">
    <source>
        <dbReference type="Proteomes" id="UP000056090"/>
    </source>
</evidence>
<sequence length="662" mass="75870">MSRLNIQYQQRDLDFNDYNMQGFRLKNGDFVYFRDLDIDLLSNTEELNNSFSVIGPAFSLGCHTNDTFGDLLARETNLNCINFSLQGSSASTYLLDEFSEIIDKINSTKFCIVSVFSGRSVANSEFQHSGDLFTFEKLVKKGTNSLRPAHKLYEEYLEANGEEAFENLVGETVENYHESIRRLYSKIKVPIVTLWFSKRPPSKLNLSAKGNIFKKMGMFPHFLGEDTAEFLKEVSDYYVESVCADGTPQLLFDRWDGYIASVTKSSDYGYTESKYNLYYASPMMHHAAFNNIRKGAHELIDNSTSTYHEVKVTKDELTQLFNELYVPKFLSLNKKLLAYIDDYFFNAMSRSYEDSEIDYAPFWPFSSSKNSARLVRNSDLEFSLTIDRSISCNNSSVWAYLLSKSRKFHQYLECLDQAKEALDSSNFLNYAILTTPRSGSTMLSSMLANGGLGKPREHFRQASATLLNNYELFGADPDEVLDFLRYFGAVEHDNGYIFGTKLISHFVQDLEYDLLAKMNSGDFKFIYLKREDEAAQVTSILRARKSNFWHAHSNEQATKERKRLTSEELISLTTELEVEKVCNDLRDQKAFIDKKIESLNIVTLDVSYEALTSENRNIEVQAISKHLGIDELALTEAEADTVRIGSEDRFYEFVKNSILKIT</sequence>
<reference evidence="2 3" key="1">
    <citation type="submission" date="2014-06" db="EMBL/GenBank/DDBJ databases">
        <title>Genomes of Alteromonas australica, a world apart.</title>
        <authorList>
            <person name="Gonzaga A."/>
            <person name="Lopez-Perez M."/>
            <person name="Rodriguez-Valera F."/>
        </authorList>
    </citation>
    <scope>NUCLEOTIDE SEQUENCE [LARGE SCALE GENOMIC DNA]</scope>
    <source>
        <strain evidence="2 3">H 17</strain>
    </source>
</reference>
<dbReference type="EMBL" id="CP008849">
    <property type="protein sequence ID" value="AIG00177.1"/>
    <property type="molecule type" value="Genomic_DNA"/>
</dbReference>
<dbReference type="eggNOG" id="COG4424">
    <property type="taxonomic scope" value="Bacteria"/>
</dbReference>
<evidence type="ECO:0000259" key="1">
    <source>
        <dbReference type="Pfam" id="PF09037"/>
    </source>
</evidence>
<gene>
    <name evidence="2" type="ORF">EP13_16635</name>
</gene>